<dbReference type="Proteomes" id="UP000316988">
    <property type="component" value="Unassembled WGS sequence"/>
</dbReference>
<name>A0A554S774_9ACTN</name>
<keyword evidence="1" id="KW-1133">Transmembrane helix</keyword>
<keyword evidence="3" id="KW-1185">Reference proteome</keyword>
<keyword evidence="1" id="KW-0812">Transmembrane</keyword>
<protein>
    <submittedName>
        <fullName evidence="2">Uncharacterized protein</fullName>
    </submittedName>
</protein>
<proteinExistence type="predicted"/>
<keyword evidence="1" id="KW-0472">Membrane</keyword>
<dbReference type="EMBL" id="VLNT01000010">
    <property type="protein sequence ID" value="TSD62182.1"/>
    <property type="molecule type" value="Genomic_DNA"/>
</dbReference>
<dbReference type="RefSeq" id="WP_143913897.1">
    <property type="nucleotide sequence ID" value="NZ_VLNT01000010.1"/>
</dbReference>
<evidence type="ECO:0000313" key="3">
    <source>
        <dbReference type="Proteomes" id="UP000316988"/>
    </source>
</evidence>
<evidence type="ECO:0000256" key="1">
    <source>
        <dbReference type="SAM" id="Phobius"/>
    </source>
</evidence>
<evidence type="ECO:0000313" key="2">
    <source>
        <dbReference type="EMBL" id="TSD62182.1"/>
    </source>
</evidence>
<sequence>MSDESVGSTRLRDWRLWVIIGAVVALLAAIAVVAALSGDDGSDSADGDSDGRRVTDVKYTDADWPATGSLVDDADFIEDAAAQLDTDTTPILLWAGTGTMGTLDISEYAAFAVPVNSLDTSHRLARLYVVGIGDDIDSPYIKSGLAPLDNLVIALPLDEAEGNDHSGVWLAREDVVSAAPLDSESDEELTIDDRFIGGGGGRGLELKTDSGVFYTDPKLDSPLPADPWDREVVIDFFGKLEFDGPWVTAIGEPSEVEFAEGTGIVAPIAEQNLSDLAEEEDGAIRWSAFIQLPAAMVDTATSPTIRAPAAADTQHPDALATGYPYAVALTDRRIGEPALVITPGITTRNPRDSGRGLGTLSPLVASARTEPELPVIAAPSEGKPAQILGFDASPVVVIWYDEGGAPLWSTVVRAPEE</sequence>
<gene>
    <name evidence="2" type="ORF">FNM00_12555</name>
</gene>
<feature type="transmembrane region" description="Helical" evidence="1">
    <location>
        <begin position="16"/>
        <end position="36"/>
    </location>
</feature>
<dbReference type="AlphaFoldDB" id="A0A554S774"/>
<organism evidence="2 3">
    <name type="scientific">Aeromicrobium piscarium</name>
    <dbReference type="NCBI Taxonomy" id="2590901"/>
    <lineage>
        <taxon>Bacteria</taxon>
        <taxon>Bacillati</taxon>
        <taxon>Actinomycetota</taxon>
        <taxon>Actinomycetes</taxon>
        <taxon>Propionibacteriales</taxon>
        <taxon>Nocardioidaceae</taxon>
        <taxon>Aeromicrobium</taxon>
    </lineage>
</organism>
<reference evidence="2 3" key="1">
    <citation type="submission" date="2019-07" db="EMBL/GenBank/DDBJ databases">
        <authorList>
            <person name="Zhao L.H."/>
        </authorList>
    </citation>
    <scope>NUCLEOTIDE SEQUENCE [LARGE SCALE GENOMIC DNA]</scope>
    <source>
        <strain evidence="2 3">Co35</strain>
    </source>
</reference>
<comment type="caution">
    <text evidence="2">The sequence shown here is derived from an EMBL/GenBank/DDBJ whole genome shotgun (WGS) entry which is preliminary data.</text>
</comment>
<accession>A0A554S774</accession>